<dbReference type="Proteomes" id="UP000177610">
    <property type="component" value="Unassembled WGS sequence"/>
</dbReference>
<dbReference type="PANTHER" id="PTHR30012:SF0">
    <property type="entry name" value="TYPE II SECRETION SYSTEM PROTEIN F-RELATED"/>
    <property type="match status" value="1"/>
</dbReference>
<evidence type="ECO:0000256" key="3">
    <source>
        <dbReference type="ARBA" id="ARBA00022475"/>
    </source>
</evidence>
<feature type="transmembrane region" description="Helical" evidence="8">
    <location>
        <begin position="169"/>
        <end position="189"/>
    </location>
</feature>
<evidence type="ECO:0000256" key="5">
    <source>
        <dbReference type="ARBA" id="ARBA00022692"/>
    </source>
</evidence>
<sequence length="400" mass="43778">MEFLYNARDNEGGFRTGTVEAVDEAKATEIVRAHGLIVIKIAPFTKLDMLERLRLFDSVSVKELVLFTRQLATLIDAKISIVQALRILESQVSSAKLKSTIKDIGSHVEGGESLSSAIARHPQIFSDMFVNLLRAGELSGKMDESLSYLANQMEKDYDLRSKFISAMTYPAFVVAALIVVGFLMMVYVLPPMISVLTESNVELPITTKILVVVTGFFSKYWVLVLAFLVVSIGLLIFYARTAGGRYVIDRFKIHLPIFGNLFEKIYMARFARNLATLIAGGIPIVQALDSVADIIGNVVYRDIVMKAGTQVRNGKSVASALTASPEFPVIVAQMTQIGESTGQLQEILEKLAGFYEKEVDSNLKVLTTLLEPIVMLLLGVAVATIVAGILMPIYNLASAA</sequence>
<feature type="domain" description="Type II secretion system protein GspF" evidence="9">
    <location>
        <begin position="67"/>
        <end position="190"/>
    </location>
</feature>
<evidence type="ECO:0000256" key="4">
    <source>
        <dbReference type="ARBA" id="ARBA00022519"/>
    </source>
</evidence>
<evidence type="ECO:0000256" key="6">
    <source>
        <dbReference type="ARBA" id="ARBA00022989"/>
    </source>
</evidence>
<evidence type="ECO:0000256" key="2">
    <source>
        <dbReference type="ARBA" id="ARBA00005745"/>
    </source>
</evidence>
<dbReference type="Gene3D" id="1.20.81.30">
    <property type="entry name" value="Type II secretion system (T2SS), domain F"/>
    <property type="match status" value="2"/>
</dbReference>
<dbReference type="GO" id="GO:0005886">
    <property type="term" value="C:plasma membrane"/>
    <property type="evidence" value="ECO:0007669"/>
    <property type="project" value="UniProtKB-SubCell"/>
</dbReference>
<organism evidence="10 11">
    <name type="scientific">Candidatus Doudnabacteria bacterium RIFCSPHIGHO2_01_FULL_41_86</name>
    <dbReference type="NCBI Taxonomy" id="1817821"/>
    <lineage>
        <taxon>Bacteria</taxon>
        <taxon>Candidatus Doudnaibacteriota</taxon>
    </lineage>
</organism>
<protein>
    <recommendedName>
        <fullName evidence="9">Type II secretion system protein GspF domain-containing protein</fullName>
    </recommendedName>
</protein>
<comment type="similarity">
    <text evidence="2">Belongs to the GSP F family.</text>
</comment>
<dbReference type="InterPro" id="IPR042094">
    <property type="entry name" value="T2SS_GspF_sf"/>
</dbReference>
<dbReference type="FunFam" id="1.20.81.30:FF:000001">
    <property type="entry name" value="Type II secretion system protein F"/>
    <property type="match status" value="2"/>
</dbReference>
<proteinExistence type="inferred from homology"/>
<gene>
    <name evidence="10" type="ORF">A2717_00880</name>
</gene>
<keyword evidence="3" id="KW-1003">Cell membrane</keyword>
<dbReference type="STRING" id="1817821.A2717_00880"/>
<keyword evidence="6 8" id="KW-1133">Transmembrane helix</keyword>
<dbReference type="EMBL" id="MFEH01000002">
    <property type="protein sequence ID" value="OGE74071.1"/>
    <property type="molecule type" value="Genomic_DNA"/>
</dbReference>
<evidence type="ECO:0000313" key="10">
    <source>
        <dbReference type="EMBL" id="OGE74071.1"/>
    </source>
</evidence>
<reference evidence="10 11" key="1">
    <citation type="journal article" date="2016" name="Nat. Commun.">
        <title>Thousands of microbial genomes shed light on interconnected biogeochemical processes in an aquifer system.</title>
        <authorList>
            <person name="Anantharaman K."/>
            <person name="Brown C.T."/>
            <person name="Hug L.A."/>
            <person name="Sharon I."/>
            <person name="Castelle C.J."/>
            <person name="Probst A.J."/>
            <person name="Thomas B.C."/>
            <person name="Singh A."/>
            <person name="Wilkins M.J."/>
            <person name="Karaoz U."/>
            <person name="Brodie E.L."/>
            <person name="Williams K.H."/>
            <person name="Hubbard S.S."/>
            <person name="Banfield J.F."/>
        </authorList>
    </citation>
    <scope>NUCLEOTIDE SEQUENCE [LARGE SCALE GENOMIC DNA]</scope>
</reference>
<dbReference type="Pfam" id="PF00482">
    <property type="entry name" value="T2SSF"/>
    <property type="match status" value="2"/>
</dbReference>
<comment type="subcellular location">
    <subcellularLocation>
        <location evidence="1">Cell inner membrane</location>
        <topology evidence="1">Multi-pass membrane protein</topology>
    </subcellularLocation>
</comment>
<name>A0A1F5N8P6_9BACT</name>
<keyword evidence="5 8" id="KW-0812">Transmembrane</keyword>
<keyword evidence="7 8" id="KW-0472">Membrane</keyword>
<comment type="caution">
    <text evidence="10">The sequence shown here is derived from an EMBL/GenBank/DDBJ whole genome shotgun (WGS) entry which is preliminary data.</text>
</comment>
<evidence type="ECO:0000313" key="11">
    <source>
        <dbReference type="Proteomes" id="UP000177610"/>
    </source>
</evidence>
<accession>A0A1F5N8P6</accession>
<evidence type="ECO:0000256" key="7">
    <source>
        <dbReference type="ARBA" id="ARBA00023136"/>
    </source>
</evidence>
<feature type="transmembrane region" description="Helical" evidence="8">
    <location>
        <begin position="373"/>
        <end position="394"/>
    </location>
</feature>
<dbReference type="InterPro" id="IPR018076">
    <property type="entry name" value="T2SS_GspF_dom"/>
</dbReference>
<feature type="domain" description="Type II secretion system protein GspF" evidence="9">
    <location>
        <begin position="270"/>
        <end position="392"/>
    </location>
</feature>
<dbReference type="PANTHER" id="PTHR30012">
    <property type="entry name" value="GENERAL SECRETION PATHWAY PROTEIN"/>
    <property type="match status" value="1"/>
</dbReference>
<evidence type="ECO:0000256" key="1">
    <source>
        <dbReference type="ARBA" id="ARBA00004429"/>
    </source>
</evidence>
<evidence type="ECO:0000259" key="9">
    <source>
        <dbReference type="Pfam" id="PF00482"/>
    </source>
</evidence>
<dbReference type="InterPro" id="IPR003004">
    <property type="entry name" value="GspF/PilC"/>
</dbReference>
<dbReference type="PRINTS" id="PR00812">
    <property type="entry name" value="BCTERIALGSPF"/>
</dbReference>
<dbReference type="AlphaFoldDB" id="A0A1F5N8P6"/>
<evidence type="ECO:0000256" key="8">
    <source>
        <dbReference type="SAM" id="Phobius"/>
    </source>
</evidence>
<keyword evidence="4" id="KW-0997">Cell inner membrane</keyword>
<feature type="transmembrane region" description="Helical" evidence="8">
    <location>
        <begin position="220"/>
        <end position="239"/>
    </location>
</feature>